<gene>
    <name evidence="1" type="ORF">J7561_07365</name>
</gene>
<evidence type="ECO:0000313" key="1">
    <source>
        <dbReference type="EMBL" id="MBS7825022.1"/>
    </source>
</evidence>
<dbReference type="RefSeq" id="WP_063503754.1">
    <property type="nucleotide sequence ID" value="NZ_JAGIBT010000007.1"/>
</dbReference>
<dbReference type="Proteomes" id="UP000680020">
    <property type="component" value="Unassembled WGS sequence"/>
</dbReference>
<sequence length="131" mass="15217">MAKSEQKTTTFYQRDYQVRHQWLWSKYNRKLEKCGTLRITLIHPSAQDMPKRIDAWLAQINATQDGERGYYMGGCGLIIESSSPQVMILNLTSGGEDILDSLEWYAQTLSEQVIEPDEAILTRWEELPLYD</sequence>
<accession>A0AB35C0C3</accession>
<evidence type="ECO:0000313" key="2">
    <source>
        <dbReference type="Proteomes" id="UP000680020"/>
    </source>
</evidence>
<reference evidence="1" key="1">
    <citation type="submission" date="2021-03" db="EMBL/GenBank/DDBJ databases">
        <title>Identification and antibiotic profiling of Wohlfahrtiimonas chitiniclastica, an underestimated human pathogen.</title>
        <authorList>
            <person name="Kopf A."/>
            <person name="Bunk B."/>
            <person name="Coldewey S."/>
            <person name="Gunzer F."/>
            <person name="Riedel T."/>
            <person name="Schroettner P."/>
        </authorList>
    </citation>
    <scope>NUCLEOTIDE SEQUENCE</scope>
    <source>
        <strain evidence="1">DSM 100917</strain>
    </source>
</reference>
<proteinExistence type="predicted"/>
<dbReference type="EMBL" id="JAGIBU010000006">
    <property type="protein sequence ID" value="MBS7825022.1"/>
    <property type="molecule type" value="Genomic_DNA"/>
</dbReference>
<protein>
    <recommendedName>
        <fullName evidence="3">DUF469 domain-containing protein</fullName>
    </recommendedName>
</protein>
<comment type="caution">
    <text evidence="1">The sequence shown here is derived from an EMBL/GenBank/DDBJ whole genome shotgun (WGS) entry which is preliminary data.</text>
</comment>
<name>A0AB35C0C3_9GAMM</name>
<evidence type="ECO:0008006" key="3">
    <source>
        <dbReference type="Google" id="ProtNLM"/>
    </source>
</evidence>
<organism evidence="1 2">
    <name type="scientific">Wohlfahrtiimonas chitiniclastica</name>
    <dbReference type="NCBI Taxonomy" id="400946"/>
    <lineage>
        <taxon>Bacteria</taxon>
        <taxon>Pseudomonadati</taxon>
        <taxon>Pseudomonadota</taxon>
        <taxon>Gammaproteobacteria</taxon>
        <taxon>Cardiobacteriales</taxon>
        <taxon>Ignatzschineriaceae</taxon>
        <taxon>Wohlfahrtiimonas</taxon>
    </lineage>
</organism>
<dbReference type="AlphaFoldDB" id="A0AB35C0C3"/>